<sequence>MYYLVKYIDPDFKSNPIVMEYNHFNQISEITEAYDDWYRTTLENSRKLISTLSIGDLKTYSKALIKHKKNENRFENKIQALIPESPYTDGEAREQVGFFKLPLLLRTKELKAFKDHFHSLFKQHYSTDEIDAMFVNSFKLNVEPRPNEYLNLKVSDSKWLSAQFHKLYKYYNSEIKNHNEFVTKKRNEQVDKIPSNRRKYAVNIPSAKVLKMGSRNDFAKLMFCNFKEIREAYYKKKLKLGQYPLSKYLLNMGKNICERK</sequence>
<reference evidence="1 2" key="1">
    <citation type="submission" date="2018-03" db="EMBL/GenBank/DDBJ databases">
        <title>Genomic Encyclopedia of Archaeal and Bacterial Type Strains, Phase II (KMG-II): from individual species to whole genera.</title>
        <authorList>
            <person name="Goeker M."/>
        </authorList>
    </citation>
    <scope>NUCLEOTIDE SEQUENCE [LARGE SCALE GENOMIC DNA]</scope>
    <source>
        <strain evidence="1 2">DSM 25027</strain>
    </source>
</reference>
<proteinExistence type="predicted"/>
<dbReference type="Proteomes" id="UP000237640">
    <property type="component" value="Unassembled WGS sequence"/>
</dbReference>
<comment type="caution">
    <text evidence="1">The sequence shown here is derived from an EMBL/GenBank/DDBJ whole genome shotgun (WGS) entry which is preliminary data.</text>
</comment>
<dbReference type="EMBL" id="PVYX01000001">
    <property type="protein sequence ID" value="PRX56366.1"/>
    <property type="molecule type" value="Genomic_DNA"/>
</dbReference>
<evidence type="ECO:0000313" key="1">
    <source>
        <dbReference type="EMBL" id="PRX56366.1"/>
    </source>
</evidence>
<protein>
    <submittedName>
        <fullName evidence="1">Uncharacterized protein</fullName>
    </submittedName>
</protein>
<organism evidence="1 2">
    <name type="scientific">Flagellimonas meridianipacifica</name>
    <dbReference type="NCBI Taxonomy" id="1080225"/>
    <lineage>
        <taxon>Bacteria</taxon>
        <taxon>Pseudomonadati</taxon>
        <taxon>Bacteroidota</taxon>
        <taxon>Flavobacteriia</taxon>
        <taxon>Flavobacteriales</taxon>
        <taxon>Flavobacteriaceae</taxon>
        <taxon>Flagellimonas</taxon>
    </lineage>
</organism>
<keyword evidence="2" id="KW-1185">Reference proteome</keyword>
<gene>
    <name evidence="1" type="ORF">CLV81_0362</name>
</gene>
<accession>A0A2T0MFQ3</accession>
<name>A0A2T0MFQ3_9FLAO</name>
<evidence type="ECO:0000313" key="2">
    <source>
        <dbReference type="Proteomes" id="UP000237640"/>
    </source>
</evidence>
<dbReference type="AlphaFoldDB" id="A0A2T0MFQ3"/>